<dbReference type="EMBL" id="AFAY01000024">
    <property type="protein sequence ID" value="EGF11083.1"/>
    <property type="molecule type" value="Genomic_DNA"/>
</dbReference>
<name>F2BBR7_9NEIS</name>
<comment type="similarity">
    <text evidence="7">Belongs to the glycosyl hydrolase 24 family.</text>
</comment>
<dbReference type="Proteomes" id="UP000004105">
    <property type="component" value="Unassembled WGS sequence"/>
</dbReference>
<dbReference type="GO" id="GO:0003796">
    <property type="term" value="F:lysozyme activity"/>
    <property type="evidence" value="ECO:0007669"/>
    <property type="project" value="UniProtKB-EC"/>
</dbReference>
<dbReference type="GO" id="GO:0016998">
    <property type="term" value="P:cell wall macromolecule catabolic process"/>
    <property type="evidence" value="ECO:0007669"/>
    <property type="project" value="InterPro"/>
</dbReference>
<dbReference type="CDD" id="cd00737">
    <property type="entry name" value="lyz_endolysin_autolysin"/>
    <property type="match status" value="1"/>
</dbReference>
<dbReference type="PANTHER" id="PTHR38107:SF3">
    <property type="entry name" value="LYSOZYME RRRD-RELATED"/>
    <property type="match status" value="1"/>
</dbReference>
<dbReference type="InterPro" id="IPR033907">
    <property type="entry name" value="Endolysin_autolysin"/>
</dbReference>
<comment type="catalytic activity">
    <reaction evidence="1 7">
        <text>Hydrolysis of (1-&gt;4)-beta-linkages between N-acetylmuramic acid and N-acetyl-D-glucosamine residues in a peptidoglycan and between N-acetyl-D-glucosamine residues in chitodextrins.</text>
        <dbReference type="EC" id="3.2.1.17"/>
    </reaction>
</comment>
<comment type="caution">
    <text evidence="8">The sequence shown here is derived from an EMBL/GenBank/DDBJ whole genome shotgun (WGS) entry which is preliminary data.</text>
</comment>
<dbReference type="PANTHER" id="PTHR38107">
    <property type="match status" value="1"/>
</dbReference>
<dbReference type="Gene3D" id="1.10.530.40">
    <property type="match status" value="1"/>
</dbReference>
<evidence type="ECO:0000256" key="5">
    <source>
        <dbReference type="ARBA" id="ARBA00023200"/>
    </source>
</evidence>
<accession>F2BBR7</accession>
<proteinExistence type="inferred from homology"/>
<evidence type="ECO:0000256" key="2">
    <source>
        <dbReference type="ARBA" id="ARBA00022529"/>
    </source>
</evidence>
<dbReference type="GO" id="GO:0042742">
    <property type="term" value="P:defense response to bacterium"/>
    <property type="evidence" value="ECO:0007669"/>
    <property type="project" value="UniProtKB-KW"/>
</dbReference>
<dbReference type="EC" id="3.2.1.17" evidence="7"/>
<dbReference type="InterPro" id="IPR002196">
    <property type="entry name" value="Glyco_hydro_24"/>
</dbReference>
<protein>
    <recommendedName>
        <fullName evidence="7">Lysozyme</fullName>
        <ecNumber evidence="7">3.2.1.17</ecNumber>
    </recommendedName>
</protein>
<dbReference type="RefSeq" id="WP_007342181.1">
    <property type="nucleotide sequence ID" value="NZ_GL878494.1"/>
</dbReference>
<evidence type="ECO:0000256" key="1">
    <source>
        <dbReference type="ARBA" id="ARBA00000632"/>
    </source>
</evidence>
<evidence type="ECO:0000256" key="6">
    <source>
        <dbReference type="ARBA" id="ARBA00023295"/>
    </source>
</evidence>
<keyword evidence="9" id="KW-1185">Reference proteome</keyword>
<dbReference type="SUPFAM" id="SSF53955">
    <property type="entry name" value="Lysozyme-like"/>
    <property type="match status" value="1"/>
</dbReference>
<sequence length="156" mass="17143">MNEHLKLDQTGYELIARLEGTKTRAYSDSAGIPTIGIGFIRYTLGARAGQRVKMGDTIGADDIRAEFLNQVQGYEAAVRQYVRAPLTQSQFNACVSLCYNIGVAAFAKSSVVRLLNEKRYKAACAAFALWNKAGGRVVQGLANRRAAEQKEFFRDG</sequence>
<dbReference type="InterPro" id="IPR051018">
    <property type="entry name" value="Bacteriophage_GH24"/>
</dbReference>
<keyword evidence="5" id="KW-1035">Host cytoplasm</keyword>
<dbReference type="AlphaFoldDB" id="F2BBR7"/>
<gene>
    <name evidence="8" type="ORF">HMPREF9123_1172</name>
</gene>
<keyword evidence="2 7" id="KW-0929">Antimicrobial</keyword>
<dbReference type="InterPro" id="IPR023346">
    <property type="entry name" value="Lysozyme-like_dom_sf"/>
</dbReference>
<keyword evidence="3 7" id="KW-0081">Bacteriolytic enzyme</keyword>
<dbReference type="InterPro" id="IPR034690">
    <property type="entry name" value="Endolysin_T4_type"/>
</dbReference>
<dbReference type="HAMAP" id="MF_04110">
    <property type="entry name" value="ENDOLYSIN_T4"/>
    <property type="match status" value="1"/>
</dbReference>
<organism evidence="8 9">
    <name type="scientific">Neisseria bacilliformis ATCC BAA-1200</name>
    <dbReference type="NCBI Taxonomy" id="888742"/>
    <lineage>
        <taxon>Bacteria</taxon>
        <taxon>Pseudomonadati</taxon>
        <taxon>Pseudomonadota</taxon>
        <taxon>Betaproteobacteria</taxon>
        <taxon>Neisseriales</taxon>
        <taxon>Neisseriaceae</taxon>
        <taxon>Neisseria</taxon>
    </lineage>
</organism>
<dbReference type="Pfam" id="PF00959">
    <property type="entry name" value="Phage_lysozyme"/>
    <property type="match status" value="1"/>
</dbReference>
<keyword evidence="6 7" id="KW-0326">Glycosidase</keyword>
<dbReference type="InterPro" id="IPR023347">
    <property type="entry name" value="Lysozyme_dom_sf"/>
</dbReference>
<dbReference type="OrthoDB" id="5327667at2"/>
<dbReference type="GO" id="GO:0031640">
    <property type="term" value="P:killing of cells of another organism"/>
    <property type="evidence" value="ECO:0007669"/>
    <property type="project" value="UniProtKB-KW"/>
</dbReference>
<evidence type="ECO:0000313" key="9">
    <source>
        <dbReference type="Proteomes" id="UP000004105"/>
    </source>
</evidence>
<evidence type="ECO:0000256" key="3">
    <source>
        <dbReference type="ARBA" id="ARBA00022638"/>
    </source>
</evidence>
<dbReference type="GO" id="GO:0009253">
    <property type="term" value="P:peptidoglycan catabolic process"/>
    <property type="evidence" value="ECO:0007669"/>
    <property type="project" value="InterPro"/>
</dbReference>
<reference evidence="8 9" key="1">
    <citation type="submission" date="2011-02" db="EMBL/GenBank/DDBJ databases">
        <authorList>
            <person name="Muzny D."/>
            <person name="Qin X."/>
            <person name="Deng J."/>
            <person name="Jiang H."/>
            <person name="Liu Y."/>
            <person name="Qu J."/>
            <person name="Song X.-Z."/>
            <person name="Zhang L."/>
            <person name="Thornton R."/>
            <person name="Coyle M."/>
            <person name="Francisco L."/>
            <person name="Jackson L."/>
            <person name="Javaid M."/>
            <person name="Korchina V."/>
            <person name="Kovar C."/>
            <person name="Mata R."/>
            <person name="Mathew T."/>
            <person name="Ngo R."/>
            <person name="Nguyen L."/>
            <person name="Nguyen N."/>
            <person name="Okwuonu G."/>
            <person name="Ongeri F."/>
            <person name="Pham C."/>
            <person name="Simmons D."/>
            <person name="Wilczek-Boney K."/>
            <person name="Hale W."/>
            <person name="Jakkamsetti A."/>
            <person name="Pham P."/>
            <person name="Ruth R."/>
            <person name="San Lucas F."/>
            <person name="Warren J."/>
            <person name="Zhang J."/>
            <person name="Zhao Z."/>
            <person name="Zhou C."/>
            <person name="Zhu D."/>
            <person name="Lee S."/>
            <person name="Bess C."/>
            <person name="Blankenburg K."/>
            <person name="Forbes L."/>
            <person name="Fu Q."/>
            <person name="Gubbala S."/>
            <person name="Hirani K."/>
            <person name="Jayaseelan J.C."/>
            <person name="Lara F."/>
            <person name="Munidasa M."/>
            <person name="Palculict T."/>
            <person name="Patil S."/>
            <person name="Pu L.-L."/>
            <person name="Saada N."/>
            <person name="Tang L."/>
            <person name="Weissenberger G."/>
            <person name="Zhu Y."/>
            <person name="Hemphill L."/>
            <person name="Shang Y."/>
            <person name="Youmans B."/>
            <person name="Ayvaz T."/>
            <person name="Ross M."/>
            <person name="Santibanez J."/>
            <person name="Aqrawi P."/>
            <person name="Gross S."/>
            <person name="Joshi V."/>
            <person name="Fowler G."/>
            <person name="Nazareth L."/>
            <person name="Reid J."/>
            <person name="Worley K."/>
            <person name="Petrosino J."/>
            <person name="Highlander S."/>
            <person name="Gibbs R."/>
        </authorList>
    </citation>
    <scope>NUCLEOTIDE SEQUENCE [LARGE SCALE GENOMIC DNA]</scope>
    <source>
        <strain evidence="8 9">ATCC BAA-1200</strain>
    </source>
</reference>
<evidence type="ECO:0000313" key="8">
    <source>
        <dbReference type="EMBL" id="EGF11083.1"/>
    </source>
</evidence>
<evidence type="ECO:0000256" key="4">
    <source>
        <dbReference type="ARBA" id="ARBA00022801"/>
    </source>
</evidence>
<keyword evidence="4 7" id="KW-0378">Hydrolase</keyword>
<evidence type="ECO:0000256" key="7">
    <source>
        <dbReference type="RuleBase" id="RU003788"/>
    </source>
</evidence>
<dbReference type="HOGENOM" id="CLU_091641_4_0_4"/>